<dbReference type="OrthoDB" id="454880at2"/>
<organism evidence="1 2">
    <name type="scientific">Fischerella major NIES-592</name>
    <dbReference type="NCBI Taxonomy" id="210994"/>
    <lineage>
        <taxon>Bacteria</taxon>
        <taxon>Bacillati</taxon>
        <taxon>Cyanobacteriota</taxon>
        <taxon>Cyanophyceae</taxon>
        <taxon>Nostocales</taxon>
        <taxon>Hapalosiphonaceae</taxon>
        <taxon>Fischerella</taxon>
    </lineage>
</organism>
<evidence type="ECO:0000313" key="2">
    <source>
        <dbReference type="Proteomes" id="UP000186391"/>
    </source>
</evidence>
<dbReference type="AlphaFoldDB" id="A0A1U7GX00"/>
<comment type="caution">
    <text evidence="1">The sequence shown here is derived from an EMBL/GenBank/DDBJ whole genome shotgun (WGS) entry which is preliminary data.</text>
</comment>
<reference evidence="1 2" key="1">
    <citation type="submission" date="2016-11" db="EMBL/GenBank/DDBJ databases">
        <title>Draft Genome Sequences of Nine Cyanobacterial Strains from Diverse Habitats.</title>
        <authorList>
            <person name="Zhu T."/>
            <person name="Hou S."/>
            <person name="Lu X."/>
            <person name="Hess W.R."/>
        </authorList>
    </citation>
    <scope>NUCLEOTIDE SEQUENCE [LARGE SCALE GENOMIC DNA]</scope>
    <source>
        <strain evidence="1 2">NIES-592</strain>
    </source>
</reference>
<name>A0A1U7GX00_9CYAN</name>
<gene>
    <name evidence="1" type="ORF">NIES592_16435</name>
</gene>
<sequence length="215" mass="25436">MDELNSQILQLVQEACQHPRGSLERKRKLNQIIYLIQKSGKILRCTDVPDVEEAFQKTWIYFCQNICEATTARNPYNPEQGCVINWLNGYLYYRIKEISQRNKEERKRRFYPFVGENGEVIDPLDLIPVPPEPSPLLKEIREWLITQTSKLRRIHISDRPDVNCQVLIERRFLLEVTWKDLSQDFGVPIPTLSNFYQKKCLPLLAEFCKFQGYLD</sequence>
<evidence type="ECO:0000313" key="1">
    <source>
        <dbReference type="EMBL" id="OKH12807.1"/>
    </source>
</evidence>
<dbReference type="Proteomes" id="UP000186391">
    <property type="component" value="Unassembled WGS sequence"/>
</dbReference>
<dbReference type="RefSeq" id="WP_073556317.1">
    <property type="nucleotide sequence ID" value="NZ_MRCA01000009.1"/>
</dbReference>
<keyword evidence="2" id="KW-1185">Reference proteome</keyword>
<dbReference type="EMBL" id="MRCA01000009">
    <property type="protein sequence ID" value="OKH12807.1"/>
    <property type="molecule type" value="Genomic_DNA"/>
</dbReference>
<protein>
    <submittedName>
        <fullName evidence="1">Uncharacterized protein</fullName>
    </submittedName>
</protein>
<accession>A0A1U7GX00</accession>
<proteinExistence type="predicted"/>